<keyword evidence="2" id="KW-1185">Reference proteome</keyword>
<dbReference type="Proteomes" id="UP001732700">
    <property type="component" value="Chromosome 7D"/>
</dbReference>
<reference evidence="1" key="1">
    <citation type="submission" date="2021-05" db="EMBL/GenBank/DDBJ databases">
        <authorList>
            <person name="Scholz U."/>
            <person name="Mascher M."/>
            <person name="Fiebig A."/>
        </authorList>
    </citation>
    <scope>NUCLEOTIDE SEQUENCE [LARGE SCALE GENOMIC DNA]</scope>
</reference>
<sequence length="355" mass="38697">MEPDGKLPAAAAAAATNAPEAAIGPTRTFFIFITGADAGDQESVRCTEERDWQNLLPEILTKVSEFALRSDVTDNIRLRAVCNPWRSAATADPQLMGMVPRYFPRNWDMMKGDTRGDKTRFVNAVTDASIWLQIPPEYGEVLASAEGCLILGGLGCRCEQKLRLFNPVTRAVSYLPAVPCGIKVEAAGFIYDGEDDADLTVALCACAGDHEKLIVQAKPGEDMPWRIVDDDDEEGGEVVPYSVGGLSVRGRFYVPTPAGDVRKLELLPEPHLVYVARQEARHRHGSGFGVRSALEQDVDVDDGLVLMRLIPGNAVEVFCVNFTDGGMGSLTLVEDQKDLDSCLLPWLRLVNKSSD</sequence>
<evidence type="ECO:0000313" key="2">
    <source>
        <dbReference type="Proteomes" id="UP001732700"/>
    </source>
</evidence>
<dbReference type="EnsemblPlants" id="AVESA.00010b.r2.7DG1353730.1">
    <property type="protein sequence ID" value="AVESA.00010b.r2.7DG1353730.1.CDS"/>
    <property type="gene ID" value="AVESA.00010b.r2.7DG1353730"/>
</dbReference>
<proteinExistence type="predicted"/>
<organism evidence="1 2">
    <name type="scientific">Avena sativa</name>
    <name type="common">Oat</name>
    <dbReference type="NCBI Taxonomy" id="4498"/>
    <lineage>
        <taxon>Eukaryota</taxon>
        <taxon>Viridiplantae</taxon>
        <taxon>Streptophyta</taxon>
        <taxon>Embryophyta</taxon>
        <taxon>Tracheophyta</taxon>
        <taxon>Spermatophyta</taxon>
        <taxon>Magnoliopsida</taxon>
        <taxon>Liliopsida</taxon>
        <taxon>Poales</taxon>
        <taxon>Poaceae</taxon>
        <taxon>BOP clade</taxon>
        <taxon>Pooideae</taxon>
        <taxon>Poodae</taxon>
        <taxon>Poeae</taxon>
        <taxon>Poeae Chloroplast Group 1 (Aveneae type)</taxon>
        <taxon>Aveninae</taxon>
        <taxon>Avena</taxon>
    </lineage>
</organism>
<evidence type="ECO:0000313" key="1">
    <source>
        <dbReference type="EnsemblPlants" id="AVESA.00010b.r2.7DG1353730.1.CDS"/>
    </source>
</evidence>
<protein>
    <submittedName>
        <fullName evidence="1">Uncharacterized protein</fullName>
    </submittedName>
</protein>
<accession>A0ACD6AGP7</accession>
<reference evidence="1" key="2">
    <citation type="submission" date="2025-09" db="UniProtKB">
        <authorList>
            <consortium name="EnsemblPlants"/>
        </authorList>
    </citation>
    <scope>IDENTIFICATION</scope>
</reference>
<name>A0ACD6AGP7_AVESA</name>